<feature type="compositionally biased region" description="Basic and acidic residues" evidence="1">
    <location>
        <begin position="246"/>
        <end position="274"/>
    </location>
</feature>
<dbReference type="EMBL" id="PQXL01000320">
    <property type="protein sequence ID" value="THV47308.1"/>
    <property type="molecule type" value="Genomic_DNA"/>
</dbReference>
<comment type="caution">
    <text evidence="2">The sequence shown here is derived from an EMBL/GenBank/DDBJ whole genome shotgun (WGS) entry which is preliminary data.</text>
</comment>
<accession>A0A4S8QQR8</accession>
<keyword evidence="3" id="KW-1185">Reference proteome</keyword>
<reference evidence="2 3" key="1">
    <citation type="submission" date="2017-12" db="EMBL/GenBank/DDBJ databases">
        <title>Comparative genomics of Botrytis spp.</title>
        <authorList>
            <person name="Valero-Jimenez C.A."/>
            <person name="Tapia P."/>
            <person name="Veloso J."/>
            <person name="Silva-Moreno E."/>
            <person name="Staats M."/>
            <person name="Valdes J.H."/>
            <person name="Van Kan J.A.L."/>
        </authorList>
    </citation>
    <scope>NUCLEOTIDE SEQUENCE [LARGE SCALE GENOMIC DNA]</scope>
    <source>
        <strain evidence="2 3">MUCL435</strain>
    </source>
</reference>
<dbReference type="Proteomes" id="UP000308671">
    <property type="component" value="Unassembled WGS sequence"/>
</dbReference>
<name>A0A4S8QQR8_9HELO</name>
<proteinExistence type="predicted"/>
<gene>
    <name evidence="2" type="ORF">BGAL_0320g00080</name>
</gene>
<dbReference type="AlphaFoldDB" id="A0A4S8QQR8"/>
<evidence type="ECO:0000313" key="2">
    <source>
        <dbReference type="EMBL" id="THV47308.1"/>
    </source>
</evidence>
<feature type="region of interest" description="Disordered" evidence="1">
    <location>
        <begin position="173"/>
        <end position="274"/>
    </location>
</feature>
<protein>
    <submittedName>
        <fullName evidence="2">Uncharacterized protein</fullName>
    </submittedName>
</protein>
<feature type="compositionally biased region" description="Polar residues" evidence="1">
    <location>
        <begin position="194"/>
        <end position="204"/>
    </location>
</feature>
<feature type="compositionally biased region" description="Polar residues" evidence="1">
    <location>
        <begin position="224"/>
        <end position="234"/>
    </location>
</feature>
<evidence type="ECO:0000313" key="3">
    <source>
        <dbReference type="Proteomes" id="UP000308671"/>
    </source>
</evidence>
<dbReference type="OrthoDB" id="3553597at2759"/>
<sequence>MASSAGARSTATGSKLLRTVAEMILSSEDGPPVNKLAGVDIDPNASRSLKKMASYLGLPNADAVIDSLQSHGFRRDFDLLYQNAIQPLTLTAPNTRGPSLLTVQRLIFDGESYTDGKYSDRDRNMKDWKEADHYALRGGIFVNRQMSEEEKQVRLWMCMVRATADANRLITRTKAQKRKSLSIDEDSSVGGLLDQSSASVSGDKSGNLVPDINSTPYKSRKQHQFSSPQSSLMDKSNYPMRSLDQAAREAAEHIDDPFVERSLHPEDLSRLDSS</sequence>
<evidence type="ECO:0000256" key="1">
    <source>
        <dbReference type="SAM" id="MobiDB-lite"/>
    </source>
</evidence>
<organism evidence="2 3">
    <name type="scientific">Botrytis galanthina</name>
    <dbReference type="NCBI Taxonomy" id="278940"/>
    <lineage>
        <taxon>Eukaryota</taxon>
        <taxon>Fungi</taxon>
        <taxon>Dikarya</taxon>
        <taxon>Ascomycota</taxon>
        <taxon>Pezizomycotina</taxon>
        <taxon>Leotiomycetes</taxon>
        <taxon>Helotiales</taxon>
        <taxon>Sclerotiniaceae</taxon>
        <taxon>Botrytis</taxon>
    </lineage>
</organism>